<feature type="chain" id="PRO_5047489438" evidence="1">
    <location>
        <begin position="27"/>
        <end position="90"/>
    </location>
</feature>
<evidence type="ECO:0000313" key="2">
    <source>
        <dbReference type="EMBL" id="MCJ2185272.1"/>
    </source>
</evidence>
<evidence type="ECO:0000256" key="1">
    <source>
        <dbReference type="SAM" id="SignalP"/>
    </source>
</evidence>
<keyword evidence="3" id="KW-1185">Reference proteome</keyword>
<gene>
    <name evidence="2" type="ORF">MTR66_00415</name>
</gene>
<comment type="caution">
    <text evidence="2">The sequence shown here is derived from an EMBL/GenBank/DDBJ whole genome shotgun (WGS) entry which is preliminary data.</text>
</comment>
<dbReference type="RefSeq" id="WP_243916953.1">
    <property type="nucleotide sequence ID" value="NZ_JALHLG010000001.1"/>
</dbReference>
<accession>A0ABT0BJQ6</accession>
<name>A0ABT0BJQ6_9SPHN</name>
<dbReference type="Proteomes" id="UP001202281">
    <property type="component" value="Unassembled WGS sequence"/>
</dbReference>
<dbReference type="EMBL" id="JALHLG010000001">
    <property type="protein sequence ID" value="MCJ2185272.1"/>
    <property type="molecule type" value="Genomic_DNA"/>
</dbReference>
<sequence length="90" mass="9281">MNAKTLTVAALSISTAALPIAGTAFAAAPATPQILSRDAHGRATQVRVDGQAYPVCEGSVQDECINPRQAGLRFGDVPLGYWPGQLASDS</sequence>
<protein>
    <submittedName>
        <fullName evidence="2">Uncharacterized protein</fullName>
    </submittedName>
</protein>
<keyword evidence="1" id="KW-0732">Signal</keyword>
<feature type="signal peptide" evidence="1">
    <location>
        <begin position="1"/>
        <end position="26"/>
    </location>
</feature>
<reference evidence="2 3" key="1">
    <citation type="submission" date="2022-04" db="EMBL/GenBank/DDBJ databases">
        <title>Identification of a novel bacterium isolated from mangrove sediments.</title>
        <authorList>
            <person name="Pan X."/>
        </authorList>
    </citation>
    <scope>NUCLEOTIDE SEQUENCE [LARGE SCALE GENOMIC DNA]</scope>
    <source>
        <strain evidence="2 3">B2638</strain>
    </source>
</reference>
<proteinExistence type="predicted"/>
<evidence type="ECO:0000313" key="3">
    <source>
        <dbReference type="Proteomes" id="UP001202281"/>
    </source>
</evidence>
<organism evidence="2 3">
    <name type="scientific">Novosphingobium beihaiensis</name>
    <dbReference type="NCBI Taxonomy" id="2930389"/>
    <lineage>
        <taxon>Bacteria</taxon>
        <taxon>Pseudomonadati</taxon>
        <taxon>Pseudomonadota</taxon>
        <taxon>Alphaproteobacteria</taxon>
        <taxon>Sphingomonadales</taxon>
        <taxon>Sphingomonadaceae</taxon>
        <taxon>Novosphingobium</taxon>
    </lineage>
</organism>